<evidence type="ECO:0000256" key="2">
    <source>
        <dbReference type="PROSITE-ProRule" id="PRU00169"/>
    </source>
</evidence>
<dbReference type="PANTHER" id="PTHR44591:SF19">
    <property type="entry name" value="TWO-COMPONENT RESPONSE REGULATOR-RELATED"/>
    <property type="match status" value="1"/>
</dbReference>
<comment type="caution">
    <text evidence="5">The sequence shown here is derived from an EMBL/GenBank/DDBJ whole genome shotgun (WGS) entry which is preliminary data.</text>
</comment>
<dbReference type="Proteomes" id="UP001410394">
    <property type="component" value="Unassembled WGS sequence"/>
</dbReference>
<protein>
    <submittedName>
        <fullName evidence="5">Response regulator</fullName>
    </submittedName>
</protein>
<evidence type="ECO:0000313" key="6">
    <source>
        <dbReference type="Proteomes" id="UP001410394"/>
    </source>
</evidence>
<accession>A0ABU9YT62</accession>
<evidence type="ECO:0000259" key="4">
    <source>
        <dbReference type="PROSITE" id="PS50110"/>
    </source>
</evidence>
<dbReference type="RefSeq" id="WP_345917676.1">
    <property type="nucleotide sequence ID" value="NZ_JBDIVE010000001.1"/>
</dbReference>
<dbReference type="PANTHER" id="PTHR44591">
    <property type="entry name" value="STRESS RESPONSE REGULATOR PROTEIN 1"/>
    <property type="match status" value="1"/>
</dbReference>
<reference evidence="5 6" key="1">
    <citation type="journal article" date="2018" name="Int. J. Syst. Evol. Microbiol.">
        <title>Uliginosibacterium sediminicola sp. nov., isolated from freshwater sediment.</title>
        <authorList>
            <person name="Hwang W.M."/>
            <person name="Kim S.M."/>
            <person name="Kang K."/>
            <person name="Ahn T.Y."/>
        </authorList>
    </citation>
    <scope>NUCLEOTIDE SEQUENCE [LARGE SCALE GENOMIC DNA]</scope>
    <source>
        <strain evidence="5 6">M1-21</strain>
    </source>
</reference>
<evidence type="ECO:0000256" key="3">
    <source>
        <dbReference type="SAM" id="Coils"/>
    </source>
</evidence>
<dbReference type="Gene3D" id="3.40.50.2300">
    <property type="match status" value="1"/>
</dbReference>
<dbReference type="SUPFAM" id="SSF52172">
    <property type="entry name" value="CheY-like"/>
    <property type="match status" value="1"/>
</dbReference>
<dbReference type="EMBL" id="JBDIVE010000001">
    <property type="protein sequence ID" value="MEN3066905.1"/>
    <property type="molecule type" value="Genomic_DNA"/>
</dbReference>
<gene>
    <name evidence="5" type="ORF">ABDB84_00355</name>
</gene>
<keyword evidence="3" id="KW-0175">Coiled coil</keyword>
<keyword evidence="1 2" id="KW-0597">Phosphoprotein</keyword>
<dbReference type="InterPro" id="IPR035965">
    <property type="entry name" value="PAS-like_dom_sf"/>
</dbReference>
<organism evidence="5 6">
    <name type="scientific">Uliginosibacterium sediminicola</name>
    <dbReference type="NCBI Taxonomy" id="2024550"/>
    <lineage>
        <taxon>Bacteria</taxon>
        <taxon>Pseudomonadati</taxon>
        <taxon>Pseudomonadota</taxon>
        <taxon>Betaproteobacteria</taxon>
        <taxon>Rhodocyclales</taxon>
        <taxon>Zoogloeaceae</taxon>
        <taxon>Uliginosibacterium</taxon>
    </lineage>
</organism>
<keyword evidence="6" id="KW-1185">Reference proteome</keyword>
<dbReference type="InterPro" id="IPR001789">
    <property type="entry name" value="Sig_transdc_resp-reg_receiver"/>
</dbReference>
<feature type="domain" description="Response regulatory" evidence="4">
    <location>
        <begin position="17"/>
        <end position="132"/>
    </location>
</feature>
<name>A0ABU9YT62_9RHOO</name>
<dbReference type="Pfam" id="PF00072">
    <property type="entry name" value="Response_reg"/>
    <property type="match status" value="1"/>
</dbReference>
<feature type="coiled-coil region" evidence="3">
    <location>
        <begin position="134"/>
        <end position="161"/>
    </location>
</feature>
<evidence type="ECO:0000313" key="5">
    <source>
        <dbReference type="EMBL" id="MEN3066905.1"/>
    </source>
</evidence>
<dbReference type="CDD" id="cd17569">
    <property type="entry name" value="REC_HupR-like"/>
    <property type="match status" value="1"/>
</dbReference>
<feature type="modified residue" description="4-aspartylphosphate" evidence="2">
    <location>
        <position position="66"/>
    </location>
</feature>
<evidence type="ECO:0000256" key="1">
    <source>
        <dbReference type="ARBA" id="ARBA00022553"/>
    </source>
</evidence>
<dbReference type="InterPro" id="IPR050595">
    <property type="entry name" value="Bact_response_regulator"/>
</dbReference>
<dbReference type="PROSITE" id="PS50110">
    <property type="entry name" value="RESPONSE_REGULATORY"/>
    <property type="match status" value="1"/>
</dbReference>
<dbReference type="SMART" id="SM00448">
    <property type="entry name" value="REC"/>
    <property type="match status" value="1"/>
</dbReference>
<dbReference type="SUPFAM" id="SSF55785">
    <property type="entry name" value="PYP-like sensor domain (PAS domain)"/>
    <property type="match status" value="1"/>
</dbReference>
<proteinExistence type="predicted"/>
<sequence length="275" mass="30066">MAESDAPISSRVEHAGTLLLVDDEANILSSLRRLLRPDGYRILTAGGGQEGLEVLAREPIDVIVSDQRMPGMTGTEFLRLACQRCPDTIRIVLSGYTELESVTKAINEGSVYRFLTKPWDDELLRKHIAEAMHNKRMSDENRRLQQELGEANQRLSGLLEERQQRVVMGEASLNFAHELMASLPLAVVGIDNEGLIVLANDQAQRLFANALVGMPADLVLPPSLQSMVSADIDALPHEVLLGAGRLQVSCCSVGHADHPRGRLFVFIGQAAAEVT</sequence>
<dbReference type="InterPro" id="IPR011006">
    <property type="entry name" value="CheY-like_superfamily"/>
</dbReference>